<evidence type="ECO:0000313" key="9">
    <source>
        <dbReference type="EMBL" id="PVD23112.1"/>
    </source>
</evidence>
<evidence type="ECO:0000256" key="6">
    <source>
        <dbReference type="PROSITE-ProRule" id="PRU01313"/>
    </source>
</evidence>
<comment type="subcellular location">
    <subcellularLocation>
        <location evidence="1 6">Nucleus</location>
    </subcellularLocation>
</comment>
<dbReference type="Pfam" id="PF25416">
    <property type="entry name" value="GRHL1_C"/>
    <property type="match status" value="1"/>
</dbReference>
<dbReference type="STRING" id="400727.A0A2T7NPN6"/>
<dbReference type="PANTHER" id="PTHR11037:SF20">
    <property type="entry name" value="PROTEIN GRAINYHEAD"/>
    <property type="match status" value="1"/>
</dbReference>
<protein>
    <recommendedName>
        <fullName evidence="8">Grh/CP2 DB domain-containing protein</fullName>
    </recommendedName>
</protein>
<evidence type="ECO:0000256" key="7">
    <source>
        <dbReference type="SAM" id="MobiDB-lite"/>
    </source>
</evidence>
<dbReference type="Proteomes" id="UP000245119">
    <property type="component" value="Linkage Group LG10"/>
</dbReference>
<evidence type="ECO:0000313" key="10">
    <source>
        <dbReference type="Proteomes" id="UP000245119"/>
    </source>
</evidence>
<dbReference type="GO" id="GO:0001228">
    <property type="term" value="F:DNA-binding transcription activator activity, RNA polymerase II-specific"/>
    <property type="evidence" value="ECO:0007669"/>
    <property type="project" value="TreeGrafter"/>
</dbReference>
<dbReference type="InterPro" id="IPR057520">
    <property type="entry name" value="GRHL1/CP2_C"/>
</dbReference>
<feature type="region of interest" description="Disordered" evidence="7">
    <location>
        <begin position="214"/>
        <end position="250"/>
    </location>
</feature>
<evidence type="ECO:0000256" key="1">
    <source>
        <dbReference type="ARBA" id="ARBA00004123"/>
    </source>
</evidence>
<dbReference type="InterPro" id="IPR007604">
    <property type="entry name" value="CP2"/>
</dbReference>
<dbReference type="GO" id="GO:0000978">
    <property type="term" value="F:RNA polymerase II cis-regulatory region sequence-specific DNA binding"/>
    <property type="evidence" value="ECO:0007669"/>
    <property type="project" value="TreeGrafter"/>
</dbReference>
<evidence type="ECO:0000256" key="3">
    <source>
        <dbReference type="ARBA" id="ARBA00023125"/>
    </source>
</evidence>
<name>A0A2T7NPN6_POMCA</name>
<evidence type="ECO:0000256" key="2">
    <source>
        <dbReference type="ARBA" id="ARBA00023015"/>
    </source>
</evidence>
<dbReference type="Pfam" id="PF04516">
    <property type="entry name" value="CP2"/>
    <property type="match status" value="1"/>
</dbReference>
<keyword evidence="4" id="KW-0804">Transcription</keyword>
<proteinExistence type="predicted"/>
<dbReference type="PANTHER" id="PTHR11037">
    <property type="entry name" value="TRANSCRIPTION FACTOR CP2"/>
    <property type="match status" value="1"/>
</dbReference>
<gene>
    <name evidence="9" type="ORF">C0Q70_16375</name>
</gene>
<dbReference type="EMBL" id="PZQS01000010">
    <property type="protein sequence ID" value="PVD23112.1"/>
    <property type="molecule type" value="Genomic_DNA"/>
</dbReference>
<accession>A0A2T7NPN6</accession>
<keyword evidence="5 6" id="KW-0539">Nucleus</keyword>
<dbReference type="OrthoDB" id="7680836at2759"/>
<feature type="domain" description="Grh/CP2 DB" evidence="8">
    <location>
        <begin position="259"/>
        <end position="494"/>
    </location>
</feature>
<evidence type="ECO:0000256" key="5">
    <source>
        <dbReference type="ARBA" id="ARBA00023242"/>
    </source>
</evidence>
<dbReference type="GO" id="GO:0005634">
    <property type="term" value="C:nucleus"/>
    <property type="evidence" value="ECO:0007669"/>
    <property type="project" value="UniProtKB-SubCell"/>
</dbReference>
<keyword evidence="10" id="KW-1185">Reference proteome</keyword>
<organism evidence="9 10">
    <name type="scientific">Pomacea canaliculata</name>
    <name type="common">Golden apple snail</name>
    <dbReference type="NCBI Taxonomy" id="400727"/>
    <lineage>
        <taxon>Eukaryota</taxon>
        <taxon>Metazoa</taxon>
        <taxon>Spiralia</taxon>
        <taxon>Lophotrochozoa</taxon>
        <taxon>Mollusca</taxon>
        <taxon>Gastropoda</taxon>
        <taxon>Caenogastropoda</taxon>
        <taxon>Architaenioglossa</taxon>
        <taxon>Ampullarioidea</taxon>
        <taxon>Ampullariidae</taxon>
        <taxon>Pomacea</taxon>
    </lineage>
</organism>
<dbReference type="AlphaFoldDB" id="A0A2T7NPN6"/>
<evidence type="ECO:0000259" key="8">
    <source>
        <dbReference type="PROSITE" id="PS51968"/>
    </source>
</evidence>
<reference evidence="9 10" key="1">
    <citation type="submission" date="2018-04" db="EMBL/GenBank/DDBJ databases">
        <title>The genome of golden apple snail Pomacea canaliculata provides insight into stress tolerance and invasive adaptation.</title>
        <authorList>
            <person name="Liu C."/>
            <person name="Liu B."/>
            <person name="Ren Y."/>
            <person name="Zhang Y."/>
            <person name="Wang H."/>
            <person name="Li S."/>
            <person name="Jiang F."/>
            <person name="Yin L."/>
            <person name="Zhang G."/>
            <person name="Qian W."/>
            <person name="Fan W."/>
        </authorList>
    </citation>
    <scope>NUCLEOTIDE SEQUENCE [LARGE SCALE GENOMIC DNA]</scope>
    <source>
        <strain evidence="9">SZHN2017</strain>
        <tissue evidence="9">Muscle</tissue>
    </source>
</reference>
<comment type="caution">
    <text evidence="9">The sequence shown here is derived from an EMBL/GenBank/DDBJ whole genome shotgun (WGS) entry which is preliminary data.</text>
</comment>
<dbReference type="InterPro" id="IPR040167">
    <property type="entry name" value="TF_CP2-like"/>
</dbReference>
<dbReference type="PROSITE" id="PS51968">
    <property type="entry name" value="GRH_CP2_DB"/>
    <property type="match status" value="1"/>
</dbReference>
<evidence type="ECO:0000256" key="4">
    <source>
        <dbReference type="ARBA" id="ARBA00023163"/>
    </source>
</evidence>
<feature type="compositionally biased region" description="Polar residues" evidence="7">
    <location>
        <begin position="230"/>
        <end position="244"/>
    </location>
</feature>
<keyword evidence="3 6" id="KW-0238">DNA-binding</keyword>
<keyword evidence="2" id="KW-0805">Transcription regulation</keyword>
<sequence>MNAGGKYGAALSAIKREDQFLDYDSQFASSYPTENFQILYNSVPMVTTDGMSNATHNGMVAMTPYSGDSQQTTLSEADQIISQMNSVQSQYLHLLQPLEIGQQQPQLPNSLYSIDIYGCSNNNNNSCVVSKLDGNIIDPEGDKQNPMGYLQQPQHHQVTQGVAHDQYGYPHTYPQYMAAGATLDASSDSGISNDPGLSPKSIALGLKDPVACAADGSSPKEKSLKRRKSGQNPVFSRQYSSGSDKLSARSPAIQKLEVNTSGYRYFLESPISTTQRLDEDRVTYLNKSQYYPLTLENITPERVPKGVMCKSIIMLVFRDEKSKEEERKAWQFWHSRQHSYKQRILDIDTKNSQGVGPNSISELAFNAVSVKWNPREGPVRVNIAVHCLSTDFSNQKGVKGIPLHVQIDTHEILDTRKELLPVHRGYCQIKVFCDKDPHCKNLKRSGRVIECEIKVTTELLSAGRKRMEEVFHSPCDRSEFYSMANLSSAPVFFRPTYQTGEFQQCESPKEVSCQEDENSSHSSPSQATEPMEEPSPAKTPRLTSCTSCNKHLTPLLYIKESSDKAYHAIHLEVPTVDELLKAIGQKFNKPMNKVTNFYKRSKKGILVRMDDNIIRHYSHEAAFLLEMNPVGPDEQVEVILVETCQ</sequence>
<feature type="region of interest" description="Disordered" evidence="7">
    <location>
        <begin position="508"/>
        <end position="543"/>
    </location>
</feature>